<dbReference type="OrthoDB" id="5801062at2759"/>
<gene>
    <name evidence="6" type="ORF">MYCTH_2302789</name>
</gene>
<feature type="compositionally biased region" description="Basic and acidic residues" evidence="4">
    <location>
        <begin position="317"/>
        <end position="344"/>
    </location>
</feature>
<feature type="domain" description="DNA endonuclease activator Ctp1 C-terminal" evidence="5">
    <location>
        <begin position="524"/>
        <end position="637"/>
    </location>
</feature>
<dbReference type="GO" id="GO:0005634">
    <property type="term" value="C:nucleus"/>
    <property type="evidence" value="ECO:0007669"/>
    <property type="project" value="UniProtKB-SubCell"/>
</dbReference>
<dbReference type="InterPro" id="IPR013882">
    <property type="entry name" value="Ctp1_C"/>
</dbReference>
<organism evidence="6 7">
    <name type="scientific">Thermothelomyces thermophilus (strain ATCC 42464 / BCRC 31852 / DSM 1799)</name>
    <name type="common">Sporotrichum thermophile</name>
    <dbReference type="NCBI Taxonomy" id="573729"/>
    <lineage>
        <taxon>Eukaryota</taxon>
        <taxon>Fungi</taxon>
        <taxon>Dikarya</taxon>
        <taxon>Ascomycota</taxon>
        <taxon>Pezizomycotina</taxon>
        <taxon>Sordariomycetes</taxon>
        <taxon>Sordariomycetidae</taxon>
        <taxon>Sordariales</taxon>
        <taxon>Chaetomiaceae</taxon>
        <taxon>Thermothelomyces</taxon>
    </lineage>
</organism>
<evidence type="ECO:0000313" key="7">
    <source>
        <dbReference type="Proteomes" id="UP000007322"/>
    </source>
</evidence>
<sequence length="671" mass="75518">MAGDPSLSTEALFDEERKEWIELLEGSTSSSPKPPTMMRRALAEMSVNSKIGTSSTLLPLCSSGPTTDWEREYSKLRVHFAALEQRLLDVGRRAREFRESREGWIKYARSLEAKIKILEKKVQRNQSTDGRPVSSSSAKPQPAPAGEGGTLSDTNARWSDPLSGREPEARLKGGSRPSKPLMGSDAACMPATPVTEDGARLADEETQDGSDEAVQLPTIPAEMVQKPEITIKKEPSSDPPVVVSERPVRKRKHGGDNAGTPVRLRRIKSEHSSSSDPVITAEVPVFCPHESIDLDEEEQGIPTPRKLRDWERRLLREEREEQKDEDASFGRHLGETRSAKEREPAQGPDALPAAPCVSPNKSPKTRKDRVPHIRPGWTRYSGIADVAEETFESFYSPEPPRPGMRPPRQTAAQGRLHSLLHEGSPNKAGAILPPARLRRAKVKVRCSQEDTENIAPGEEGEQDHEGFMKQSRTAESSTESPLRRKPQGKDSLPRPSRLRDRPLAELRPEDFKVNPRSNNGYKYAFDEVVRNREERAELAGCTDPNCCGKKFRAMAESELSAAGPGILSRVSDIKLMENYLGHDAYRLVEMPLEERQEIWLKAKTQDLADRYGRHRHRFARRPSPPGYWNPDFPSTQEIRASKEEAQRLEREVVEERWREAMRGGKWLFRDE</sequence>
<evidence type="ECO:0000259" key="5">
    <source>
        <dbReference type="Pfam" id="PF08573"/>
    </source>
</evidence>
<dbReference type="InterPro" id="IPR033316">
    <property type="entry name" value="RBBP8-like"/>
</dbReference>
<evidence type="ECO:0000256" key="2">
    <source>
        <dbReference type="ARBA" id="ARBA00022763"/>
    </source>
</evidence>
<dbReference type="HOGENOM" id="CLU_018738_0_0_1"/>
<feature type="region of interest" description="Disordered" evidence="4">
    <location>
        <begin position="317"/>
        <end position="376"/>
    </location>
</feature>
<feature type="compositionally biased region" description="Polar residues" evidence="4">
    <location>
        <begin position="470"/>
        <end position="480"/>
    </location>
</feature>
<dbReference type="GeneID" id="11512350"/>
<feature type="region of interest" description="Disordered" evidence="4">
    <location>
        <begin position="122"/>
        <end position="282"/>
    </location>
</feature>
<dbReference type="PANTHER" id="PTHR15107">
    <property type="entry name" value="RETINOBLASTOMA BINDING PROTEIN 8"/>
    <property type="match status" value="1"/>
</dbReference>
<dbReference type="GO" id="GO:0003684">
    <property type="term" value="F:damaged DNA binding"/>
    <property type="evidence" value="ECO:0007669"/>
    <property type="project" value="TreeGrafter"/>
</dbReference>
<name>G2Q8E9_THET4</name>
<feature type="region of interest" description="Disordered" evidence="4">
    <location>
        <begin position="393"/>
        <end position="517"/>
    </location>
</feature>
<dbReference type="Proteomes" id="UP000007322">
    <property type="component" value="Chromosome 2"/>
</dbReference>
<dbReference type="KEGG" id="mtm:MYCTH_2302789"/>
<accession>G2Q8E9</accession>
<comment type="subcellular location">
    <subcellularLocation>
        <location evidence="1">Nucleus</location>
    </subcellularLocation>
</comment>
<dbReference type="InParanoid" id="G2Q8E9"/>
<proteinExistence type="predicted"/>
<feature type="compositionally biased region" description="Basic and acidic residues" evidence="4">
    <location>
        <begin position="487"/>
        <end position="513"/>
    </location>
</feature>
<dbReference type="Pfam" id="PF08573">
    <property type="entry name" value="SAE2"/>
    <property type="match status" value="1"/>
</dbReference>
<keyword evidence="3" id="KW-0539">Nucleus</keyword>
<dbReference type="GO" id="GO:0010792">
    <property type="term" value="P:DNA double-strand break processing involved in repair via single-strand annealing"/>
    <property type="evidence" value="ECO:0007669"/>
    <property type="project" value="TreeGrafter"/>
</dbReference>
<dbReference type="eggNOG" id="ENOG502S92Z">
    <property type="taxonomic scope" value="Eukaryota"/>
</dbReference>
<dbReference type="PANTHER" id="PTHR15107:SF0">
    <property type="entry name" value="DNA ENDONUCLEASE ACTIVATOR CTP1 C-TERMINAL DOMAIN-CONTAINING PROTEIN"/>
    <property type="match status" value="1"/>
</dbReference>
<keyword evidence="2" id="KW-0227">DNA damage</keyword>
<dbReference type="VEuPathDB" id="FungiDB:MYCTH_2302789"/>
<protein>
    <recommendedName>
        <fullName evidence="5">DNA endonuclease activator Ctp1 C-terminal domain-containing protein</fullName>
    </recommendedName>
</protein>
<evidence type="ECO:0000256" key="4">
    <source>
        <dbReference type="SAM" id="MobiDB-lite"/>
    </source>
</evidence>
<dbReference type="EMBL" id="CP003003">
    <property type="protein sequence ID" value="AEO57052.1"/>
    <property type="molecule type" value="Genomic_DNA"/>
</dbReference>
<evidence type="ECO:0000256" key="1">
    <source>
        <dbReference type="ARBA" id="ARBA00004123"/>
    </source>
</evidence>
<dbReference type="AlphaFoldDB" id="G2Q8E9"/>
<evidence type="ECO:0000256" key="3">
    <source>
        <dbReference type="ARBA" id="ARBA00023242"/>
    </source>
</evidence>
<reference evidence="6 7" key="1">
    <citation type="journal article" date="2011" name="Nat. Biotechnol.">
        <title>Comparative genomic analysis of the thermophilic biomass-degrading fungi Myceliophthora thermophila and Thielavia terrestris.</title>
        <authorList>
            <person name="Berka R.M."/>
            <person name="Grigoriev I.V."/>
            <person name="Otillar R."/>
            <person name="Salamov A."/>
            <person name="Grimwood J."/>
            <person name="Reid I."/>
            <person name="Ishmael N."/>
            <person name="John T."/>
            <person name="Darmond C."/>
            <person name="Moisan M.-C."/>
            <person name="Henrissat B."/>
            <person name="Coutinho P.M."/>
            <person name="Lombard V."/>
            <person name="Natvig D.O."/>
            <person name="Lindquist E."/>
            <person name="Schmutz J."/>
            <person name="Lucas S."/>
            <person name="Harris P."/>
            <person name="Powlowski J."/>
            <person name="Bellemare A."/>
            <person name="Taylor D."/>
            <person name="Butler G."/>
            <person name="de Vries R.P."/>
            <person name="Allijn I.E."/>
            <person name="van den Brink J."/>
            <person name="Ushinsky S."/>
            <person name="Storms R."/>
            <person name="Powell A.J."/>
            <person name="Paulsen I.T."/>
            <person name="Elbourne L.D.H."/>
            <person name="Baker S.E."/>
            <person name="Magnuson J."/>
            <person name="LaBoissiere S."/>
            <person name="Clutterbuck A.J."/>
            <person name="Martinez D."/>
            <person name="Wogulis M."/>
            <person name="de Leon A.L."/>
            <person name="Rey M.W."/>
            <person name="Tsang A."/>
        </authorList>
    </citation>
    <scope>NUCLEOTIDE SEQUENCE [LARGE SCALE GENOMIC DNA]</scope>
    <source>
        <strain evidence="7">ATCC 42464 / BCRC 31852 / DSM 1799</strain>
    </source>
</reference>
<dbReference type="RefSeq" id="XP_003662297.1">
    <property type="nucleotide sequence ID" value="XM_003662249.1"/>
</dbReference>
<dbReference type="STRING" id="573729.G2Q8E9"/>
<keyword evidence="7" id="KW-1185">Reference proteome</keyword>
<evidence type="ECO:0000313" key="6">
    <source>
        <dbReference type="EMBL" id="AEO57052.1"/>
    </source>
</evidence>
<dbReference type="OMA" id="HRFSRMQ"/>